<dbReference type="EMBL" id="FZOL01000009">
    <property type="protein sequence ID" value="SNS50565.1"/>
    <property type="molecule type" value="Genomic_DNA"/>
</dbReference>
<evidence type="ECO:0000256" key="4">
    <source>
        <dbReference type="ARBA" id="ARBA00022500"/>
    </source>
</evidence>
<evidence type="ECO:0000256" key="11">
    <source>
        <dbReference type="SAM" id="Phobius"/>
    </source>
</evidence>
<proteinExistence type="inferred from homology"/>
<evidence type="ECO:0000313" key="15">
    <source>
        <dbReference type="Proteomes" id="UP000198407"/>
    </source>
</evidence>
<evidence type="ECO:0000256" key="7">
    <source>
        <dbReference type="ARBA" id="ARBA00023136"/>
    </source>
</evidence>
<gene>
    <name evidence="14" type="ORF">SAMN05444352_10966</name>
</gene>
<dbReference type="GO" id="GO:0005886">
    <property type="term" value="C:plasma membrane"/>
    <property type="evidence" value="ECO:0007669"/>
    <property type="project" value="UniProtKB-SubCell"/>
</dbReference>
<evidence type="ECO:0000256" key="2">
    <source>
        <dbReference type="ARBA" id="ARBA00022475"/>
    </source>
</evidence>
<name>A0A239F156_9PSED</name>
<protein>
    <submittedName>
        <fullName evidence="14">Methyl-accepting chemotaxis protein</fullName>
    </submittedName>
</protein>
<evidence type="ECO:0000256" key="10">
    <source>
        <dbReference type="PROSITE-ProRule" id="PRU00284"/>
    </source>
</evidence>
<dbReference type="SUPFAM" id="SSF58104">
    <property type="entry name" value="Methyl-accepting chemotaxis protein (MCP) signaling domain"/>
    <property type="match status" value="1"/>
</dbReference>
<reference evidence="15" key="1">
    <citation type="submission" date="2017-06" db="EMBL/GenBank/DDBJ databases">
        <authorList>
            <person name="Varghese N."/>
            <person name="Submissions S."/>
        </authorList>
    </citation>
    <scope>NUCLEOTIDE SEQUENCE [LARGE SCALE GENOMIC DNA]</scope>
    <source>
        <strain evidence="15">DSM 22348</strain>
    </source>
</reference>
<dbReference type="OrthoDB" id="2489132at2"/>
<evidence type="ECO:0000256" key="1">
    <source>
        <dbReference type="ARBA" id="ARBA00004651"/>
    </source>
</evidence>
<keyword evidence="7 11" id="KW-0472">Membrane</keyword>
<organism evidence="14 15">
    <name type="scientific">Pseudomonas japonica</name>
    <dbReference type="NCBI Taxonomy" id="256466"/>
    <lineage>
        <taxon>Bacteria</taxon>
        <taxon>Pseudomonadati</taxon>
        <taxon>Pseudomonadota</taxon>
        <taxon>Gammaproteobacteria</taxon>
        <taxon>Pseudomonadales</taxon>
        <taxon>Pseudomonadaceae</taxon>
        <taxon>Pseudomonas</taxon>
    </lineage>
</organism>
<keyword evidence="6 11" id="KW-1133">Transmembrane helix</keyword>
<dbReference type="Pfam" id="PF00672">
    <property type="entry name" value="HAMP"/>
    <property type="match status" value="1"/>
</dbReference>
<accession>A0A239F156</accession>
<keyword evidence="4" id="KW-0145">Chemotaxis</keyword>
<dbReference type="STRING" id="1215104.GCA_000730585_00809"/>
<evidence type="ECO:0000259" key="13">
    <source>
        <dbReference type="PROSITE" id="PS50885"/>
    </source>
</evidence>
<dbReference type="PROSITE" id="PS50885">
    <property type="entry name" value="HAMP"/>
    <property type="match status" value="1"/>
</dbReference>
<evidence type="ECO:0000259" key="12">
    <source>
        <dbReference type="PROSITE" id="PS50111"/>
    </source>
</evidence>
<keyword evidence="5 11" id="KW-0812">Transmembrane</keyword>
<evidence type="ECO:0000256" key="6">
    <source>
        <dbReference type="ARBA" id="ARBA00022989"/>
    </source>
</evidence>
<comment type="similarity">
    <text evidence="9">Belongs to the methyl-accepting chemotaxis (MCP) protein family.</text>
</comment>
<dbReference type="GO" id="GO:0006935">
    <property type="term" value="P:chemotaxis"/>
    <property type="evidence" value="ECO:0007669"/>
    <property type="project" value="UniProtKB-KW"/>
</dbReference>
<keyword evidence="2" id="KW-1003">Cell membrane</keyword>
<dbReference type="Proteomes" id="UP000198407">
    <property type="component" value="Unassembled WGS sequence"/>
</dbReference>
<sequence>MPTVSIQWKVTLLAGLCLLCTIALLIGSALYQADHSLQRVKLANADMLEAAAQARLQARAEQQMEALQRFFADSHAFTGQFGRQVLQLRTQGSRYGVDAQALRQEMVQLVHNELKANKALFSLYLVFEPNALDGQDSRFAGATSLGSNAKGRFSVYRAQTGGADVTQTVEEEKIVDPTAMPDGTPYNAWYQCPRETRQACVLNPYFDEASGQPVLMTSLVIPLFEDGKVIAVIGADISLSHLQQLSLEGSRQLYDGQGDVRIVSPAGFLAGDSRHADLLGQPLAKSLDDASAREILAVQATGKSRVLSRDGQLRIVEPLQVIPGSAPWSLVLDVPRQVLLAPSLALEKELDAGNVSAAVRQITFGIGLALLVLLLLWLTVRGVTRPILGLAGMLGDIVDGNGDLTRRLTYRGRDELSALVGGFNRFLDMLQPVIRDVQGAVQDARATADRSAALSTQISAGMQQQFREIEQVATASQQMSSSTQDVANSAAMAADAARGADTATCDGLAVIGQTSQVIASLAADMTQAMTQVESLATSSARIGSVLEVIRAIAEQTNLLALNAAIEAARAGEAGRGFAVVADEVRSLAQRTQASVEEIRQVIERLQQGTGEVVDAMQGSHRLAQGSVAQVNQAVAALQRIGGAVAVITDMNLQIASAAEEQSAVAEEINGNVAGIRDVTESLSGQAQASAQISQSLNQLANQQRNLMEQFRV</sequence>
<dbReference type="PROSITE" id="PS50111">
    <property type="entry name" value="CHEMOTAXIS_TRANSDUC_2"/>
    <property type="match status" value="1"/>
</dbReference>
<dbReference type="CDD" id="cd11386">
    <property type="entry name" value="MCP_signal"/>
    <property type="match status" value="1"/>
</dbReference>
<feature type="domain" description="HAMP" evidence="13">
    <location>
        <begin position="381"/>
        <end position="435"/>
    </location>
</feature>
<evidence type="ECO:0000256" key="3">
    <source>
        <dbReference type="ARBA" id="ARBA00022481"/>
    </source>
</evidence>
<feature type="domain" description="Methyl-accepting transducer" evidence="12">
    <location>
        <begin position="440"/>
        <end position="676"/>
    </location>
</feature>
<keyword evidence="3" id="KW-0488">Methylation</keyword>
<dbReference type="SMART" id="SM00283">
    <property type="entry name" value="MA"/>
    <property type="match status" value="1"/>
</dbReference>
<evidence type="ECO:0000256" key="9">
    <source>
        <dbReference type="ARBA" id="ARBA00029447"/>
    </source>
</evidence>
<keyword evidence="8 10" id="KW-0807">Transducer</keyword>
<dbReference type="FunFam" id="1.10.287.950:FF:000001">
    <property type="entry name" value="Methyl-accepting chemotaxis sensory transducer"/>
    <property type="match status" value="1"/>
</dbReference>
<dbReference type="Gene3D" id="1.10.287.950">
    <property type="entry name" value="Methyl-accepting chemotaxis protein"/>
    <property type="match status" value="1"/>
</dbReference>
<dbReference type="PANTHER" id="PTHR32089">
    <property type="entry name" value="METHYL-ACCEPTING CHEMOTAXIS PROTEIN MCPB"/>
    <property type="match status" value="1"/>
</dbReference>
<feature type="transmembrane region" description="Helical" evidence="11">
    <location>
        <begin position="362"/>
        <end position="380"/>
    </location>
</feature>
<dbReference type="Pfam" id="PF22673">
    <property type="entry name" value="MCP-like_PDC_1"/>
    <property type="match status" value="1"/>
</dbReference>
<evidence type="ECO:0000256" key="8">
    <source>
        <dbReference type="ARBA" id="ARBA00023224"/>
    </source>
</evidence>
<evidence type="ECO:0000313" key="14">
    <source>
        <dbReference type="EMBL" id="SNS50565.1"/>
    </source>
</evidence>
<dbReference type="CDD" id="cd12913">
    <property type="entry name" value="PDC1_MCP_like"/>
    <property type="match status" value="1"/>
</dbReference>
<comment type="subcellular location">
    <subcellularLocation>
        <location evidence="1">Cell membrane</location>
        <topology evidence="1">Multi-pass membrane protein</topology>
    </subcellularLocation>
</comment>
<dbReference type="PANTHER" id="PTHR32089:SF120">
    <property type="entry name" value="METHYL-ACCEPTING CHEMOTAXIS PROTEIN TLPQ"/>
    <property type="match status" value="1"/>
</dbReference>
<dbReference type="InterPro" id="IPR003660">
    <property type="entry name" value="HAMP_dom"/>
</dbReference>
<dbReference type="InterPro" id="IPR004089">
    <property type="entry name" value="MCPsignal_dom"/>
</dbReference>
<evidence type="ECO:0000256" key="5">
    <source>
        <dbReference type="ARBA" id="ARBA00022692"/>
    </source>
</evidence>
<dbReference type="GO" id="GO:0007165">
    <property type="term" value="P:signal transduction"/>
    <property type="evidence" value="ECO:0007669"/>
    <property type="project" value="UniProtKB-KW"/>
</dbReference>
<keyword evidence="15" id="KW-1185">Reference proteome</keyword>
<dbReference type="AlphaFoldDB" id="A0A239F156"/>
<dbReference type="Gene3D" id="3.30.450.20">
    <property type="entry name" value="PAS domain"/>
    <property type="match status" value="2"/>
</dbReference>
<dbReference type="Pfam" id="PF00015">
    <property type="entry name" value="MCPsignal"/>
    <property type="match status" value="1"/>
</dbReference>
<dbReference type="CDD" id="cd06225">
    <property type="entry name" value="HAMP"/>
    <property type="match status" value="1"/>
</dbReference>
<dbReference type="SMART" id="SM00304">
    <property type="entry name" value="HAMP"/>
    <property type="match status" value="1"/>
</dbReference>